<evidence type="ECO:0000313" key="4">
    <source>
        <dbReference type="Proteomes" id="UP001162131"/>
    </source>
</evidence>
<protein>
    <recommendedName>
        <fullName evidence="5">S phase cyclin A-associated protein in the endoplasmic reticulum</fullName>
    </recommendedName>
</protein>
<dbReference type="AlphaFoldDB" id="A0AAU9KEL9"/>
<feature type="compositionally biased region" description="Basic residues" evidence="2">
    <location>
        <begin position="1"/>
        <end position="11"/>
    </location>
</feature>
<dbReference type="PANTHER" id="PTHR31434">
    <property type="entry name" value="S PHASE CYCLIN A-ASSOCIATED PROTEIN IN THE ENDOPLASMIC RETICULUM"/>
    <property type="match status" value="1"/>
</dbReference>
<accession>A0AAU9KEL9</accession>
<comment type="caution">
    <text evidence="3">The sequence shown here is derived from an EMBL/GenBank/DDBJ whole genome shotgun (WGS) entry which is preliminary data.</text>
</comment>
<dbReference type="PANTHER" id="PTHR31434:SF2">
    <property type="entry name" value="S PHASE CYCLIN A-ASSOCIATED PROTEIN IN THE ENDOPLASMIC RETICULUM"/>
    <property type="match status" value="1"/>
</dbReference>
<evidence type="ECO:0000256" key="1">
    <source>
        <dbReference type="SAM" id="Coils"/>
    </source>
</evidence>
<feature type="compositionally biased region" description="Basic and acidic residues" evidence="2">
    <location>
        <begin position="392"/>
        <end position="404"/>
    </location>
</feature>
<proteinExistence type="predicted"/>
<keyword evidence="1" id="KW-0175">Coiled coil</keyword>
<evidence type="ECO:0000256" key="2">
    <source>
        <dbReference type="SAM" id="MobiDB-lite"/>
    </source>
</evidence>
<feature type="coiled-coil region" evidence="1">
    <location>
        <begin position="223"/>
        <end position="250"/>
    </location>
</feature>
<name>A0AAU9KEL9_9CILI</name>
<sequence length="1017" mass="118453">MDKKKSPKLPKKTPPSTPQINSSKIPSCSNPPKKTGSAPKKPIQDYSNQVENWIHLFRHLNNAIEDLFTMCTNENFSAFTDGAIETLEHSLEEFRNLRQKQSGNTSVDISDPSGSVDGELLRQYLDDGLSPVQALVLLIRERAAEESDEIEEESWEELSVISFDSDKRCKSLSPGRVDRIRKLEEKLFREKPSPVEVKQKIDDKQKRAEWKRSLIDMKRQDVALQKQRKMRKIKEEIEKINEDKKRAIELQILLKQSKADERYEAHLSQIRNRAKTENSKPNEVAFILELQAEDKKMTIDQKIEDTRERRTKALQSIKQKQAERIQKEEAAEKRRLALQSERGNKWMSAKTKLEEAENRRIKFLEEKKTKAEELGKRGGERTYRSSISIKSRDETEIVEEKENESWDSSSTSSVDDVPKLWAYRVWSTHKDPNVKMTFNMKKGKIQKQKIFQQRYLWCSVCNFEIPTDSSPEEHINSDRHQDELRRFLVQGNLSDPVIMLTSSQDLEQQRDLYVKKRMKKVKQMLTNRCQKHEKVCIMGRETSGVNKNRIQKLGIDFEKCIANNVIDYGQIDSILKDTIKILDQRKEADLHVIRQLKFIPCLMEIIKKVKNCPKHEMKYILGLLEVGSKFLAIFSGLSENRTYMIITNRLIPLVDLVCWILEKPPKAIMELTYLSQLFHILTIHLKHRLQAEYRELRELYIDYLLNCGLLSLLRQKLHLLQRPLDLTSNNFSLLLLKCVGFLESLNTFHGWGLGNKPAYEVSTFLTDNFIYIFKESELAGIPYLLLCLLLNDGPPKQQAPRVIPQTSLAVSILSMRFLNNLARLHLPLLQEMLSSEEYYDQMYHLFNYILRYCTEHIDSGLEDVRELLHEVILLIGYFVTQNTKNQDMMNLGETSILQRLCGLPFAYFTDKKYTNVLFPTLISICYKHSHNLSILQQEMSVDMLSTYITQQCQYYPIHDPPIEEEKKDVIRSKKSLSISSSNSSSKSILAAASLKLVFTNRFPRYLWESAAEFFQES</sequence>
<reference evidence="3" key="1">
    <citation type="submission" date="2021-09" db="EMBL/GenBank/DDBJ databases">
        <authorList>
            <consortium name="AG Swart"/>
            <person name="Singh M."/>
            <person name="Singh A."/>
            <person name="Seah K."/>
            <person name="Emmerich C."/>
        </authorList>
    </citation>
    <scope>NUCLEOTIDE SEQUENCE</scope>
    <source>
        <strain evidence="3">ATCC30299</strain>
    </source>
</reference>
<dbReference type="Proteomes" id="UP001162131">
    <property type="component" value="Unassembled WGS sequence"/>
</dbReference>
<evidence type="ECO:0000313" key="3">
    <source>
        <dbReference type="EMBL" id="CAG9331673.1"/>
    </source>
</evidence>
<keyword evidence="4" id="KW-1185">Reference proteome</keyword>
<feature type="region of interest" description="Disordered" evidence="2">
    <location>
        <begin position="1"/>
        <end position="43"/>
    </location>
</feature>
<feature type="region of interest" description="Disordered" evidence="2">
    <location>
        <begin position="392"/>
        <end position="411"/>
    </location>
</feature>
<feature type="compositionally biased region" description="Polar residues" evidence="2">
    <location>
        <begin position="19"/>
        <end position="32"/>
    </location>
</feature>
<evidence type="ECO:0008006" key="5">
    <source>
        <dbReference type="Google" id="ProtNLM"/>
    </source>
</evidence>
<organism evidence="3 4">
    <name type="scientific">Blepharisma stoltei</name>
    <dbReference type="NCBI Taxonomy" id="1481888"/>
    <lineage>
        <taxon>Eukaryota</taxon>
        <taxon>Sar</taxon>
        <taxon>Alveolata</taxon>
        <taxon>Ciliophora</taxon>
        <taxon>Postciliodesmatophora</taxon>
        <taxon>Heterotrichea</taxon>
        <taxon>Heterotrichida</taxon>
        <taxon>Blepharismidae</taxon>
        <taxon>Blepharisma</taxon>
    </lineage>
</organism>
<gene>
    <name evidence="3" type="ORF">BSTOLATCC_MIC53737</name>
</gene>
<dbReference type="EMBL" id="CAJZBQ010000053">
    <property type="protein sequence ID" value="CAG9331673.1"/>
    <property type="molecule type" value="Genomic_DNA"/>
</dbReference>